<reference evidence="10 11" key="2">
    <citation type="submission" date="2013-04" db="EMBL/GenBank/DDBJ databases">
        <title>The Genome Sequence of Bilophila wadsworthia 3_1_6.</title>
        <authorList>
            <consortium name="The Broad Institute Genomics Platform"/>
            <person name="Earl A."/>
            <person name="Ward D."/>
            <person name="Feldgarden M."/>
            <person name="Gevers D."/>
            <person name="Sibley C."/>
            <person name="Strauss J."/>
            <person name="Allen-Vercoe E."/>
            <person name="Walker B."/>
            <person name="Young S."/>
            <person name="Zeng Q."/>
            <person name="Gargeya S."/>
            <person name="Fitzgerald M."/>
            <person name="Haas B."/>
            <person name="Abouelleil A."/>
            <person name="Allen A.W."/>
            <person name="Alvarado L."/>
            <person name="Arachchi H.M."/>
            <person name="Berlin A.M."/>
            <person name="Chapman S.B."/>
            <person name="Gainer-Dewar J."/>
            <person name="Goldberg J."/>
            <person name="Griggs A."/>
            <person name="Gujja S."/>
            <person name="Hansen M."/>
            <person name="Howarth C."/>
            <person name="Imamovic A."/>
            <person name="Ireland A."/>
            <person name="Larimer J."/>
            <person name="McCowan C."/>
            <person name="Murphy C."/>
            <person name="Pearson M."/>
            <person name="Poon T.W."/>
            <person name="Priest M."/>
            <person name="Roberts A."/>
            <person name="Saif S."/>
            <person name="Shea T."/>
            <person name="Sisk P."/>
            <person name="Sykes S."/>
            <person name="Wortman J."/>
            <person name="Nusbaum C."/>
            <person name="Birren B."/>
        </authorList>
    </citation>
    <scope>NUCLEOTIDE SEQUENCE [LARGE SCALE GENOMIC DNA]</scope>
    <source>
        <strain evidence="10 11">3_1_6</strain>
    </source>
</reference>
<evidence type="ECO:0000256" key="6">
    <source>
        <dbReference type="ARBA" id="ARBA00022989"/>
    </source>
</evidence>
<dbReference type="EMBL" id="ADCP02000001">
    <property type="protein sequence ID" value="EFV44120.1"/>
    <property type="molecule type" value="Genomic_DNA"/>
</dbReference>
<comment type="similarity">
    <text evidence="2">Belongs to the ABC-2 integral membrane protein family.</text>
</comment>
<dbReference type="RefSeq" id="WP_005027863.1">
    <property type="nucleotide sequence ID" value="NZ_KE150238.1"/>
</dbReference>
<gene>
    <name evidence="10" type="ORF">HMPREF0179_02072</name>
</gene>
<feature type="transmembrane region" description="Helical" evidence="8">
    <location>
        <begin position="191"/>
        <end position="215"/>
    </location>
</feature>
<feature type="transmembrane region" description="Helical" evidence="8">
    <location>
        <begin position="269"/>
        <end position="293"/>
    </location>
</feature>
<feature type="transmembrane region" description="Helical" evidence="8">
    <location>
        <begin position="37"/>
        <end position="55"/>
    </location>
</feature>
<dbReference type="OrthoDB" id="9808686at2"/>
<evidence type="ECO:0000256" key="4">
    <source>
        <dbReference type="ARBA" id="ARBA00022475"/>
    </source>
</evidence>
<evidence type="ECO:0000259" key="9">
    <source>
        <dbReference type="PROSITE" id="PS51012"/>
    </source>
</evidence>
<keyword evidence="4" id="KW-1003">Cell membrane</keyword>
<dbReference type="HOGENOM" id="CLU_039483_8_3_7"/>
<dbReference type="Pfam" id="PF12698">
    <property type="entry name" value="ABC2_membrane_3"/>
    <property type="match status" value="1"/>
</dbReference>
<dbReference type="STRING" id="563192.HMPREF0179_02072"/>
<feature type="domain" description="ABC transmembrane type-2" evidence="9">
    <location>
        <begin position="146"/>
        <end position="385"/>
    </location>
</feature>
<dbReference type="InterPro" id="IPR047817">
    <property type="entry name" value="ABC2_TM_bact-type"/>
</dbReference>
<evidence type="ECO:0000313" key="11">
    <source>
        <dbReference type="Proteomes" id="UP000006034"/>
    </source>
</evidence>
<evidence type="ECO:0000313" key="10">
    <source>
        <dbReference type="EMBL" id="EFV44120.1"/>
    </source>
</evidence>
<comment type="caution">
    <text evidence="10">The sequence shown here is derived from an EMBL/GenBank/DDBJ whole genome shotgun (WGS) entry which is preliminary data.</text>
</comment>
<proteinExistence type="inferred from homology"/>
<dbReference type="InterPro" id="IPR051449">
    <property type="entry name" value="ABC-2_transporter_component"/>
</dbReference>
<evidence type="ECO:0000256" key="7">
    <source>
        <dbReference type="ARBA" id="ARBA00023136"/>
    </source>
</evidence>
<evidence type="ECO:0000256" key="3">
    <source>
        <dbReference type="ARBA" id="ARBA00022448"/>
    </source>
</evidence>
<accession>E5Y7A8</accession>
<dbReference type="GeneID" id="78085213"/>
<protein>
    <submittedName>
        <fullName evidence="10">Antibiotic transport system permease</fullName>
    </submittedName>
</protein>
<sequence length="388" mass="42598">MSNADPGRARPVFQWLAQLFALMGKESKQIIRDPSSYLVAAILPMIFLLLFGYGITLDAGVMDIVILDESNSQSGLQLQENFAHSPNFRVHQARSRSEAGRMMRDSVISGFIVIPYNFEALLVGGQGKAAVAPIQVIVSGGEPNTANFIRGYSQGVIANWQQTRTPGGTIQKQPVDVAPRYWFNPAAKSRWYLVPGSITIVMTLIGTMLTALVIAREYERGTMESLFATPVTRMQILLGKLIPYYFLGMFSMTICALAGVFLFEVPLRGSVFALFVLSSTFLMPALGQGLLISILTKQQLLAAQTGLITGFLPAVILSGFIFDINSMPDALQYLTLAIPARHFNTALQTVFLAGDIWPVFLPRMAFMLGLGAAFLVITYRKLVKRLDV</sequence>
<dbReference type="Proteomes" id="UP000006034">
    <property type="component" value="Unassembled WGS sequence"/>
</dbReference>
<evidence type="ECO:0000256" key="5">
    <source>
        <dbReference type="ARBA" id="ARBA00022692"/>
    </source>
</evidence>
<evidence type="ECO:0000256" key="2">
    <source>
        <dbReference type="ARBA" id="ARBA00007783"/>
    </source>
</evidence>
<evidence type="ECO:0000256" key="1">
    <source>
        <dbReference type="ARBA" id="ARBA00004651"/>
    </source>
</evidence>
<dbReference type="PANTHER" id="PTHR30294:SF29">
    <property type="entry name" value="MULTIDRUG ABC TRANSPORTER PERMEASE YBHS-RELATED"/>
    <property type="match status" value="1"/>
</dbReference>
<comment type="subcellular location">
    <subcellularLocation>
        <location evidence="1">Cell membrane</location>
        <topology evidence="1">Multi-pass membrane protein</topology>
    </subcellularLocation>
</comment>
<feature type="transmembrane region" description="Helical" evidence="8">
    <location>
        <begin position="242"/>
        <end position="263"/>
    </location>
</feature>
<name>E5Y7A8_BILW3</name>
<feature type="transmembrane region" description="Helical" evidence="8">
    <location>
        <begin position="360"/>
        <end position="379"/>
    </location>
</feature>
<dbReference type="PANTHER" id="PTHR30294">
    <property type="entry name" value="MEMBRANE COMPONENT OF ABC TRANSPORTER YHHJ-RELATED"/>
    <property type="match status" value="1"/>
</dbReference>
<dbReference type="PROSITE" id="PS51012">
    <property type="entry name" value="ABC_TM2"/>
    <property type="match status" value="1"/>
</dbReference>
<reference evidence="10 11" key="1">
    <citation type="submission" date="2010-10" db="EMBL/GenBank/DDBJ databases">
        <authorList>
            <consortium name="The Broad Institute Genome Sequencing Platform"/>
            <person name="Ward D."/>
            <person name="Earl A."/>
            <person name="Feldgarden M."/>
            <person name="Young S.K."/>
            <person name="Gargeya S."/>
            <person name="Zeng Q."/>
            <person name="Alvarado L."/>
            <person name="Berlin A."/>
            <person name="Bochicchio J."/>
            <person name="Chapman S.B."/>
            <person name="Chen Z."/>
            <person name="Freedman E."/>
            <person name="Gellesch M."/>
            <person name="Goldberg J."/>
            <person name="Griggs A."/>
            <person name="Gujja S."/>
            <person name="Heilman E."/>
            <person name="Heiman D."/>
            <person name="Howarth C."/>
            <person name="Mehta T."/>
            <person name="Neiman D."/>
            <person name="Pearson M."/>
            <person name="Roberts A."/>
            <person name="Saif S."/>
            <person name="Shea T."/>
            <person name="Shenoy N."/>
            <person name="Sisk P."/>
            <person name="Stolte C."/>
            <person name="Sykes S."/>
            <person name="White J."/>
            <person name="Yandava C."/>
            <person name="Allen-Vercoe E."/>
            <person name="Sibley C."/>
            <person name="Ambrose C.E."/>
            <person name="Strauss J."/>
            <person name="Daigneault M."/>
            <person name="Haas B."/>
            <person name="Nusbaum C."/>
            <person name="Birren B."/>
        </authorList>
    </citation>
    <scope>NUCLEOTIDE SEQUENCE [LARGE SCALE GENOMIC DNA]</scope>
    <source>
        <strain evidence="10 11">3_1_6</strain>
    </source>
</reference>
<keyword evidence="5 8" id="KW-0812">Transmembrane</keyword>
<keyword evidence="11" id="KW-1185">Reference proteome</keyword>
<dbReference type="GO" id="GO:0005886">
    <property type="term" value="C:plasma membrane"/>
    <property type="evidence" value="ECO:0007669"/>
    <property type="project" value="UniProtKB-SubCell"/>
</dbReference>
<keyword evidence="6 8" id="KW-1133">Transmembrane helix</keyword>
<dbReference type="InterPro" id="IPR013525">
    <property type="entry name" value="ABC2_TM"/>
</dbReference>
<feature type="transmembrane region" description="Helical" evidence="8">
    <location>
        <begin position="300"/>
        <end position="322"/>
    </location>
</feature>
<dbReference type="AlphaFoldDB" id="E5Y7A8"/>
<organism evidence="10 11">
    <name type="scientific">Bilophila wadsworthia (strain 3_1_6)</name>
    <dbReference type="NCBI Taxonomy" id="563192"/>
    <lineage>
        <taxon>Bacteria</taxon>
        <taxon>Pseudomonadati</taxon>
        <taxon>Thermodesulfobacteriota</taxon>
        <taxon>Desulfovibrionia</taxon>
        <taxon>Desulfovibrionales</taxon>
        <taxon>Desulfovibrionaceae</taxon>
        <taxon>Bilophila</taxon>
    </lineage>
</organism>
<evidence type="ECO:0000256" key="8">
    <source>
        <dbReference type="SAM" id="Phobius"/>
    </source>
</evidence>
<dbReference type="Gene3D" id="3.40.1710.10">
    <property type="entry name" value="abc type-2 transporter like domain"/>
    <property type="match status" value="1"/>
</dbReference>
<keyword evidence="7 8" id="KW-0472">Membrane</keyword>
<dbReference type="GO" id="GO:0140359">
    <property type="term" value="F:ABC-type transporter activity"/>
    <property type="evidence" value="ECO:0007669"/>
    <property type="project" value="InterPro"/>
</dbReference>
<dbReference type="eggNOG" id="COG0842">
    <property type="taxonomic scope" value="Bacteria"/>
</dbReference>
<keyword evidence="3" id="KW-0813">Transport</keyword>